<evidence type="ECO:0008006" key="3">
    <source>
        <dbReference type="Google" id="ProtNLM"/>
    </source>
</evidence>
<organism evidence="1 2">
    <name type="scientific">Paenibacillus vandeheii</name>
    <dbReference type="NCBI Taxonomy" id="3035917"/>
    <lineage>
        <taxon>Bacteria</taxon>
        <taxon>Bacillati</taxon>
        <taxon>Bacillota</taxon>
        <taxon>Bacilli</taxon>
        <taxon>Bacillales</taxon>
        <taxon>Paenibacillaceae</taxon>
        <taxon>Paenibacillus</taxon>
    </lineage>
</organism>
<protein>
    <recommendedName>
        <fullName evidence="3">RNA polymerase alpha subunit C-terminal domain-containing protein</fullName>
    </recommendedName>
</protein>
<reference evidence="1" key="1">
    <citation type="submission" date="2023-03" db="EMBL/GenBank/DDBJ databases">
        <title>MT1 and MT2 Draft Genomes of Novel Species.</title>
        <authorList>
            <person name="Venkateswaran K."/>
        </authorList>
    </citation>
    <scope>NUCLEOTIDE SEQUENCE</scope>
    <source>
        <strain evidence="1">F6_3S_P_1C</strain>
    </source>
</reference>
<accession>A0ABT8JFE3</accession>
<keyword evidence="2" id="KW-1185">Reference proteome</keyword>
<evidence type="ECO:0000313" key="2">
    <source>
        <dbReference type="Proteomes" id="UP001174205"/>
    </source>
</evidence>
<dbReference type="Proteomes" id="UP001174205">
    <property type="component" value="Unassembled WGS sequence"/>
</dbReference>
<gene>
    <name evidence="1" type="ORF">P5G61_21630</name>
</gene>
<dbReference type="RefSeq" id="WP_024630836.1">
    <property type="nucleotide sequence ID" value="NZ_JAROCD010000011.1"/>
</dbReference>
<name>A0ABT8JFE3_9BACL</name>
<comment type="caution">
    <text evidence="1">The sequence shown here is derived from an EMBL/GenBank/DDBJ whole genome shotgun (WGS) entry which is preliminary data.</text>
</comment>
<dbReference type="EMBL" id="JAROCD010000011">
    <property type="protein sequence ID" value="MDN4603858.1"/>
    <property type="molecule type" value="Genomic_DNA"/>
</dbReference>
<proteinExistence type="predicted"/>
<sequence length="92" mass="10469">MNRRQIILQMKEVDQALVKLGEWLTDIAHANGSIELNRLASNCRLPGIEAILDQPRLLQHLTITEIKNLIAMGNSKIKKLNQRMTLELEALN</sequence>
<evidence type="ECO:0000313" key="1">
    <source>
        <dbReference type="EMBL" id="MDN4603858.1"/>
    </source>
</evidence>